<comment type="caution">
    <text evidence="1">The sequence shown here is derived from an EMBL/GenBank/DDBJ whole genome shotgun (WGS) entry which is preliminary data.</text>
</comment>
<dbReference type="AlphaFoldDB" id="X1QTJ4"/>
<accession>X1QTJ4</accession>
<gene>
    <name evidence="1" type="ORF">S12H4_06878</name>
</gene>
<name>X1QTJ4_9ZZZZ</name>
<dbReference type="EMBL" id="BARW01002477">
    <property type="protein sequence ID" value="GAI71563.1"/>
    <property type="molecule type" value="Genomic_DNA"/>
</dbReference>
<organism evidence="1">
    <name type="scientific">marine sediment metagenome</name>
    <dbReference type="NCBI Taxonomy" id="412755"/>
    <lineage>
        <taxon>unclassified sequences</taxon>
        <taxon>metagenomes</taxon>
        <taxon>ecological metagenomes</taxon>
    </lineage>
</organism>
<protein>
    <submittedName>
        <fullName evidence="1">Uncharacterized protein</fullName>
    </submittedName>
</protein>
<sequence length="168" mass="17804">MRWISAGAIKAAWGGKFQPFWFNDDANELLTNTDNGVSITVLVEAPTVTAQAASSIEGTTATTNGNITAGDVCDKRGVVYDTETHADPGDVAPGASGYANYAEDTDGFGTGAFTKAISSLPPDTTIYYRMYAHNSEGYDYSNTEITFLTKPVAVTDGDLIGIPIIRKC</sequence>
<reference evidence="1" key="1">
    <citation type="journal article" date="2014" name="Front. Microbiol.">
        <title>High frequency of phylogenetically diverse reductive dehalogenase-homologous genes in deep subseafloor sedimentary metagenomes.</title>
        <authorList>
            <person name="Kawai M."/>
            <person name="Futagami T."/>
            <person name="Toyoda A."/>
            <person name="Takaki Y."/>
            <person name="Nishi S."/>
            <person name="Hori S."/>
            <person name="Arai W."/>
            <person name="Tsubouchi T."/>
            <person name="Morono Y."/>
            <person name="Uchiyama I."/>
            <person name="Ito T."/>
            <person name="Fujiyama A."/>
            <person name="Inagaki F."/>
            <person name="Takami H."/>
        </authorList>
    </citation>
    <scope>NUCLEOTIDE SEQUENCE</scope>
    <source>
        <strain evidence="1">Expedition CK06-06</strain>
    </source>
</reference>
<evidence type="ECO:0000313" key="1">
    <source>
        <dbReference type="EMBL" id="GAI71563.1"/>
    </source>
</evidence>
<proteinExistence type="predicted"/>